<organism evidence="2 3">
    <name type="scientific">Diploptera punctata</name>
    <name type="common">Pacific beetle cockroach</name>
    <dbReference type="NCBI Taxonomy" id="6984"/>
    <lineage>
        <taxon>Eukaryota</taxon>
        <taxon>Metazoa</taxon>
        <taxon>Ecdysozoa</taxon>
        <taxon>Arthropoda</taxon>
        <taxon>Hexapoda</taxon>
        <taxon>Insecta</taxon>
        <taxon>Pterygota</taxon>
        <taxon>Neoptera</taxon>
        <taxon>Polyneoptera</taxon>
        <taxon>Dictyoptera</taxon>
        <taxon>Blattodea</taxon>
        <taxon>Blaberoidea</taxon>
        <taxon>Blaberidae</taxon>
        <taxon>Diplopterinae</taxon>
        <taxon>Diploptera</taxon>
    </lineage>
</organism>
<reference evidence="2" key="1">
    <citation type="journal article" date="2023" name="IScience">
        <title>Live-bearing cockroach genome reveals convergent evolutionary mechanisms linked to viviparity in insects and beyond.</title>
        <authorList>
            <person name="Fouks B."/>
            <person name="Harrison M.C."/>
            <person name="Mikhailova A.A."/>
            <person name="Marchal E."/>
            <person name="English S."/>
            <person name="Carruthers M."/>
            <person name="Jennings E.C."/>
            <person name="Chiamaka E.L."/>
            <person name="Frigard R.A."/>
            <person name="Pippel M."/>
            <person name="Attardo G.M."/>
            <person name="Benoit J.B."/>
            <person name="Bornberg-Bauer E."/>
            <person name="Tobe S.S."/>
        </authorList>
    </citation>
    <scope>NUCLEOTIDE SEQUENCE</scope>
    <source>
        <strain evidence="2">Stay&amp;Tobe</strain>
    </source>
</reference>
<gene>
    <name evidence="2" type="ORF">L9F63_019234</name>
</gene>
<comment type="caution">
    <text evidence="2">The sequence shown here is derived from an EMBL/GenBank/DDBJ whole genome shotgun (WGS) entry which is preliminary data.</text>
</comment>
<reference evidence="2" key="2">
    <citation type="submission" date="2023-05" db="EMBL/GenBank/DDBJ databases">
        <authorList>
            <person name="Fouks B."/>
        </authorList>
    </citation>
    <scope>NUCLEOTIDE SEQUENCE</scope>
    <source>
        <strain evidence="2">Stay&amp;Tobe</strain>
        <tissue evidence="2">Testes</tissue>
    </source>
</reference>
<dbReference type="EMBL" id="JASPKZ010006463">
    <property type="protein sequence ID" value="KAJ9587255.1"/>
    <property type="molecule type" value="Genomic_DNA"/>
</dbReference>
<evidence type="ECO:0000313" key="3">
    <source>
        <dbReference type="Proteomes" id="UP001233999"/>
    </source>
</evidence>
<dbReference type="Proteomes" id="UP001233999">
    <property type="component" value="Unassembled WGS sequence"/>
</dbReference>
<dbReference type="AlphaFoldDB" id="A0AAD7ZUN7"/>
<sequence>MQYCDVDSSSSSEDDMRDLKPPFLSQRGTKPIKIVDIGTSSSGKPTPYNTVRKTGNEASNQIEVKEIKPTTSLINKTEKTNNQIREIKTIEPILSSIKINEGEIKNQTELEIKERESIRKENKAVVLDIEGIHVSDDEDFVSVHDSNSQYSGDESSDIIQQTLDNLTKETETVTKKDIACQTIITGEIISMNLYHGDVTNSNMYGMVTLHDIEKQLDVMQDGTAYMRKAATTI</sequence>
<proteinExistence type="predicted"/>
<accession>A0AAD7ZUN7</accession>
<feature type="region of interest" description="Disordered" evidence="1">
    <location>
        <begin position="1"/>
        <end position="30"/>
    </location>
</feature>
<protein>
    <submittedName>
        <fullName evidence="2">Uncharacterized protein</fullName>
    </submittedName>
</protein>
<evidence type="ECO:0000256" key="1">
    <source>
        <dbReference type="SAM" id="MobiDB-lite"/>
    </source>
</evidence>
<name>A0AAD7ZUN7_DIPPU</name>
<evidence type="ECO:0000313" key="2">
    <source>
        <dbReference type="EMBL" id="KAJ9587255.1"/>
    </source>
</evidence>
<feature type="compositionally biased region" description="Low complexity" evidence="1">
    <location>
        <begin position="1"/>
        <end position="11"/>
    </location>
</feature>
<keyword evidence="3" id="KW-1185">Reference proteome</keyword>